<reference evidence="3" key="1">
    <citation type="submission" date="2024-04" db="EMBL/GenBank/DDBJ databases">
        <authorList>
            <consortium name="Molecular Ecology Group"/>
        </authorList>
    </citation>
    <scope>NUCLEOTIDE SEQUENCE</scope>
</reference>
<dbReference type="PANTHER" id="PTHR23022">
    <property type="entry name" value="TRANSPOSABLE ELEMENT-RELATED"/>
    <property type="match status" value="1"/>
</dbReference>
<dbReference type="GO" id="GO:0006313">
    <property type="term" value="P:DNA transposition"/>
    <property type="evidence" value="ECO:0007669"/>
    <property type="project" value="InterPro"/>
</dbReference>
<dbReference type="Proteomes" id="UP001497644">
    <property type="component" value="Chromosome 5"/>
</dbReference>
<dbReference type="Pfam" id="PF01498">
    <property type="entry name" value="HTH_Tnp_Tc3_2"/>
    <property type="match status" value="1"/>
</dbReference>
<organism evidence="3 4">
    <name type="scientific">Lasius platythorax</name>
    <dbReference type="NCBI Taxonomy" id="488582"/>
    <lineage>
        <taxon>Eukaryota</taxon>
        <taxon>Metazoa</taxon>
        <taxon>Ecdysozoa</taxon>
        <taxon>Arthropoda</taxon>
        <taxon>Hexapoda</taxon>
        <taxon>Insecta</taxon>
        <taxon>Pterygota</taxon>
        <taxon>Neoptera</taxon>
        <taxon>Endopterygota</taxon>
        <taxon>Hymenoptera</taxon>
        <taxon>Apocrita</taxon>
        <taxon>Aculeata</taxon>
        <taxon>Formicoidea</taxon>
        <taxon>Formicidae</taxon>
        <taxon>Formicinae</taxon>
        <taxon>Lasius</taxon>
        <taxon>Lasius</taxon>
    </lineage>
</organism>
<gene>
    <name evidence="3" type="ORF">LPLAT_LOCUS9631</name>
</gene>
<feature type="domain" description="Transposase Tc1-like" evidence="1">
    <location>
        <begin position="5"/>
        <end position="59"/>
    </location>
</feature>
<dbReference type="GO" id="GO:0003677">
    <property type="term" value="F:DNA binding"/>
    <property type="evidence" value="ECO:0007669"/>
    <property type="project" value="InterPro"/>
</dbReference>
<evidence type="ECO:0008006" key="5">
    <source>
        <dbReference type="Google" id="ProtNLM"/>
    </source>
</evidence>
<dbReference type="InterPro" id="IPR036397">
    <property type="entry name" value="RNaseH_sf"/>
</dbReference>
<dbReference type="PANTHER" id="PTHR23022:SF134">
    <property type="entry name" value="TRANSPOSABLE ELEMENT TC1 TRANSPOSASE"/>
    <property type="match status" value="1"/>
</dbReference>
<dbReference type="AlphaFoldDB" id="A0AAV2NWW9"/>
<dbReference type="GO" id="GO:0015074">
    <property type="term" value="P:DNA integration"/>
    <property type="evidence" value="ECO:0007669"/>
    <property type="project" value="InterPro"/>
</dbReference>
<dbReference type="Gene3D" id="3.30.420.10">
    <property type="entry name" value="Ribonuclease H-like superfamily/Ribonuclease H"/>
    <property type="match status" value="1"/>
</dbReference>
<dbReference type="InterPro" id="IPR052338">
    <property type="entry name" value="Transposase_5"/>
</dbReference>
<evidence type="ECO:0000259" key="2">
    <source>
        <dbReference type="Pfam" id="PF13358"/>
    </source>
</evidence>
<name>A0AAV2NWW9_9HYME</name>
<dbReference type="InterPro" id="IPR002492">
    <property type="entry name" value="Transposase_Tc1-like"/>
</dbReference>
<dbReference type="EMBL" id="OZ034828">
    <property type="protein sequence ID" value="CAL1683878.1"/>
    <property type="molecule type" value="Genomic_DNA"/>
</dbReference>
<sequence length="261" mass="30350">MNGFQSTRKIKADTALACSMRTIRRRLQENGYFHRIPAEKEILKAQHKEQRLAFALEHLVWDREWNVTIFSDEKVFNTDENGRVTLWRLRGTRYAEENVRFRQRSGRITLGFWGCMSSHGPGPLVRTTPHMNSEEYIQILSDVILPYIAETFPGIPYVNFIQDNSGVHRARAVQNWLAAQPNLRTLNWPAKSPDMNLIENLWGIIVQNWEPQIQTREALAQYVSDQWEGLRARPDLFNNLIASMPQRLTAVIENEGSVTRF</sequence>
<dbReference type="Pfam" id="PF13358">
    <property type="entry name" value="DDE_3"/>
    <property type="match status" value="1"/>
</dbReference>
<feature type="domain" description="Tc1-like transposase DDE" evidence="2">
    <location>
        <begin position="68"/>
        <end position="219"/>
    </location>
</feature>
<evidence type="ECO:0000259" key="1">
    <source>
        <dbReference type="Pfam" id="PF01498"/>
    </source>
</evidence>
<evidence type="ECO:0000313" key="3">
    <source>
        <dbReference type="EMBL" id="CAL1683878.1"/>
    </source>
</evidence>
<protein>
    <recommendedName>
        <fullName evidence="5">Transposase</fullName>
    </recommendedName>
</protein>
<keyword evidence="4" id="KW-1185">Reference proteome</keyword>
<evidence type="ECO:0000313" key="4">
    <source>
        <dbReference type="Proteomes" id="UP001497644"/>
    </source>
</evidence>
<dbReference type="InterPro" id="IPR038717">
    <property type="entry name" value="Tc1-like_DDE_dom"/>
</dbReference>
<proteinExistence type="predicted"/>
<accession>A0AAV2NWW9</accession>